<keyword evidence="3" id="KW-1185">Reference proteome</keyword>
<proteinExistence type="predicted"/>
<gene>
    <name evidence="2" type="ORF">B0T21DRAFT_361118</name>
</gene>
<dbReference type="AlphaFoldDB" id="A0AA40K1L3"/>
<sequence length="111" mass="12437">MSDLTGQTLHIPPLSPNLSSWKKESSHPHPLHSRLRDEVIDPILESLISHPKALEKAKKSDTALLVCGLFPDLLDFERLKTVAIWLVWIVLWDDTIDSPPSPSSTTPEPEI</sequence>
<evidence type="ECO:0000313" key="3">
    <source>
        <dbReference type="Proteomes" id="UP001172159"/>
    </source>
</evidence>
<dbReference type="Gene3D" id="1.10.600.10">
    <property type="entry name" value="Farnesyl Diphosphate Synthase"/>
    <property type="match status" value="1"/>
</dbReference>
<dbReference type="EMBL" id="JAUKTV010000003">
    <property type="protein sequence ID" value="KAK0742322.1"/>
    <property type="molecule type" value="Genomic_DNA"/>
</dbReference>
<protein>
    <submittedName>
        <fullName evidence="2">Uncharacterized protein</fullName>
    </submittedName>
</protein>
<feature type="region of interest" description="Disordered" evidence="1">
    <location>
        <begin position="1"/>
        <end position="34"/>
    </location>
</feature>
<dbReference type="Proteomes" id="UP001172159">
    <property type="component" value="Unassembled WGS sequence"/>
</dbReference>
<reference evidence="2" key="1">
    <citation type="submission" date="2023-06" db="EMBL/GenBank/DDBJ databases">
        <title>Genome-scale phylogeny and comparative genomics of the fungal order Sordariales.</title>
        <authorList>
            <consortium name="Lawrence Berkeley National Laboratory"/>
            <person name="Hensen N."/>
            <person name="Bonometti L."/>
            <person name="Westerberg I."/>
            <person name="Brannstrom I.O."/>
            <person name="Guillou S."/>
            <person name="Cros-Aarteil S."/>
            <person name="Calhoun S."/>
            <person name="Haridas S."/>
            <person name="Kuo A."/>
            <person name="Mondo S."/>
            <person name="Pangilinan J."/>
            <person name="Riley R."/>
            <person name="Labutti K."/>
            <person name="Andreopoulos B."/>
            <person name="Lipzen A."/>
            <person name="Chen C."/>
            <person name="Yanf M."/>
            <person name="Daum C."/>
            <person name="Ng V."/>
            <person name="Clum A."/>
            <person name="Steindorff A."/>
            <person name="Ohm R."/>
            <person name="Martin F."/>
            <person name="Silar P."/>
            <person name="Natvig D."/>
            <person name="Lalanne C."/>
            <person name="Gautier V."/>
            <person name="Ament-Velasquez S.L."/>
            <person name="Kruys A."/>
            <person name="Hutchinson M.I."/>
            <person name="Powell A.J."/>
            <person name="Barry K."/>
            <person name="Miller A.N."/>
            <person name="Grigoriev I.V."/>
            <person name="Debuchy R."/>
            <person name="Gladieux P."/>
            <person name="Thoren M.H."/>
            <person name="Johannesson H."/>
        </authorList>
    </citation>
    <scope>NUCLEOTIDE SEQUENCE</scope>
    <source>
        <strain evidence="2">CBS 540.89</strain>
    </source>
</reference>
<dbReference type="InterPro" id="IPR008949">
    <property type="entry name" value="Isoprenoid_synthase_dom_sf"/>
</dbReference>
<accession>A0AA40K1L3</accession>
<comment type="caution">
    <text evidence="2">The sequence shown here is derived from an EMBL/GenBank/DDBJ whole genome shotgun (WGS) entry which is preliminary data.</text>
</comment>
<dbReference type="SUPFAM" id="SSF48576">
    <property type="entry name" value="Terpenoid synthases"/>
    <property type="match status" value="1"/>
</dbReference>
<evidence type="ECO:0000256" key="1">
    <source>
        <dbReference type="SAM" id="MobiDB-lite"/>
    </source>
</evidence>
<organism evidence="2 3">
    <name type="scientific">Apiosordaria backusii</name>
    <dbReference type="NCBI Taxonomy" id="314023"/>
    <lineage>
        <taxon>Eukaryota</taxon>
        <taxon>Fungi</taxon>
        <taxon>Dikarya</taxon>
        <taxon>Ascomycota</taxon>
        <taxon>Pezizomycotina</taxon>
        <taxon>Sordariomycetes</taxon>
        <taxon>Sordariomycetidae</taxon>
        <taxon>Sordariales</taxon>
        <taxon>Lasiosphaeriaceae</taxon>
        <taxon>Apiosordaria</taxon>
    </lineage>
</organism>
<feature type="non-terminal residue" evidence="2">
    <location>
        <position position="111"/>
    </location>
</feature>
<name>A0AA40K1L3_9PEZI</name>
<evidence type="ECO:0000313" key="2">
    <source>
        <dbReference type="EMBL" id="KAK0742322.1"/>
    </source>
</evidence>